<dbReference type="PANTHER" id="PTHR35186">
    <property type="entry name" value="ANK_REP_REGION DOMAIN-CONTAINING PROTEIN"/>
    <property type="match status" value="1"/>
</dbReference>
<proteinExistence type="predicted"/>
<feature type="domain" description="DUF7580" evidence="1">
    <location>
        <begin position="14"/>
        <end position="257"/>
    </location>
</feature>
<dbReference type="InterPro" id="IPR056002">
    <property type="entry name" value="DUF7580"/>
</dbReference>
<evidence type="ECO:0000313" key="3">
    <source>
        <dbReference type="Proteomes" id="UP000750711"/>
    </source>
</evidence>
<keyword evidence="3" id="KW-1185">Reference proteome</keyword>
<protein>
    <recommendedName>
        <fullName evidence="1">DUF7580 domain-containing protein</fullName>
    </recommendedName>
</protein>
<reference evidence="2" key="1">
    <citation type="submission" date="2021-03" db="EMBL/GenBank/DDBJ databases">
        <title>Comparative genomics and phylogenomic investigation of the class Geoglossomycetes provide insights into ecological specialization and systematics.</title>
        <authorList>
            <person name="Melie T."/>
            <person name="Pirro S."/>
            <person name="Miller A.N."/>
            <person name="Quandt A."/>
        </authorList>
    </citation>
    <scope>NUCLEOTIDE SEQUENCE</scope>
    <source>
        <strain evidence="2">CAQ_001_2017</strain>
    </source>
</reference>
<name>A0A9P8L899_9PEZI</name>
<comment type="caution">
    <text evidence="2">The sequence shown here is derived from an EMBL/GenBank/DDBJ whole genome shotgun (WGS) entry which is preliminary data.</text>
</comment>
<dbReference type="Pfam" id="PF24476">
    <property type="entry name" value="DUF7580"/>
    <property type="match status" value="1"/>
</dbReference>
<dbReference type="PANTHER" id="PTHR35186:SF4">
    <property type="entry name" value="PRION-INHIBITION AND PROPAGATION HELO DOMAIN-CONTAINING PROTEIN"/>
    <property type="match status" value="1"/>
</dbReference>
<dbReference type="AlphaFoldDB" id="A0A9P8L899"/>
<sequence length="263" mass="28910">MSSSASAPDDDLSRLSEITDMCSTIQQVRQAAACLGFSLDTQGRLRGVYPVKTQCSIYDDFITLEMLLTAPPTKNGKPVKLSLGDCYLLTVTLASSFLQLHTTPWIQPEWTREDIVFPAKGGASGHTIDVQRPFITQTYSPSKGDSLGITSTSDDDGARLLKLGTMLLEIFCGQRIEDRRQEENPKANASPNDVSDVGVLRRWIRAKEKEGSLSWASKDAISHCIACFADPRADLHDSNFRQSVIDKVVVPLLGELHHWQGSA</sequence>
<dbReference type="Proteomes" id="UP000750711">
    <property type="component" value="Unassembled WGS sequence"/>
</dbReference>
<evidence type="ECO:0000259" key="1">
    <source>
        <dbReference type="Pfam" id="PF24476"/>
    </source>
</evidence>
<dbReference type="EMBL" id="JAGHQM010001223">
    <property type="protein sequence ID" value="KAH0556111.1"/>
    <property type="molecule type" value="Genomic_DNA"/>
</dbReference>
<accession>A0A9P8L899</accession>
<organism evidence="2 3">
    <name type="scientific">Trichoglossum hirsutum</name>
    <dbReference type="NCBI Taxonomy" id="265104"/>
    <lineage>
        <taxon>Eukaryota</taxon>
        <taxon>Fungi</taxon>
        <taxon>Dikarya</taxon>
        <taxon>Ascomycota</taxon>
        <taxon>Pezizomycotina</taxon>
        <taxon>Geoglossomycetes</taxon>
        <taxon>Geoglossales</taxon>
        <taxon>Geoglossaceae</taxon>
        <taxon>Trichoglossum</taxon>
    </lineage>
</organism>
<evidence type="ECO:0000313" key="2">
    <source>
        <dbReference type="EMBL" id="KAH0556111.1"/>
    </source>
</evidence>
<gene>
    <name evidence="2" type="ORF">GP486_005956</name>
</gene>